<dbReference type="eggNOG" id="ENOG502S25V">
    <property type="taxonomic scope" value="Eukaryota"/>
</dbReference>
<accession>I1H447</accession>
<dbReference type="GeneID" id="100836490"/>
<evidence type="ECO:0000313" key="5">
    <source>
        <dbReference type="Proteomes" id="UP000008810"/>
    </source>
</evidence>
<dbReference type="OMA" id="GVNSEDH"/>
<dbReference type="GO" id="GO:0101031">
    <property type="term" value="C:protein folding chaperone complex"/>
    <property type="evidence" value="ECO:0000318"/>
    <property type="project" value="GO_Central"/>
</dbReference>
<evidence type="ECO:0000313" key="4">
    <source>
        <dbReference type="EnsemblPlants" id="KQK21079"/>
    </source>
</evidence>
<dbReference type="InterPro" id="IPR057453">
    <property type="entry name" value="BSD2_CRD"/>
</dbReference>
<evidence type="ECO:0000256" key="1">
    <source>
        <dbReference type="SAM" id="MobiDB-lite"/>
    </source>
</evidence>
<organism evidence="3">
    <name type="scientific">Brachypodium distachyon</name>
    <name type="common">Purple false brome</name>
    <name type="synonym">Trachynia distachya</name>
    <dbReference type="NCBI Taxonomy" id="15368"/>
    <lineage>
        <taxon>Eukaryota</taxon>
        <taxon>Viridiplantae</taxon>
        <taxon>Streptophyta</taxon>
        <taxon>Embryophyta</taxon>
        <taxon>Tracheophyta</taxon>
        <taxon>Spermatophyta</taxon>
        <taxon>Magnoliopsida</taxon>
        <taxon>Liliopsida</taxon>
        <taxon>Poales</taxon>
        <taxon>Poaceae</taxon>
        <taxon>BOP clade</taxon>
        <taxon>Pooideae</taxon>
        <taxon>Stipodae</taxon>
        <taxon>Brachypodieae</taxon>
        <taxon>Brachypodium</taxon>
    </lineage>
</organism>
<feature type="domain" description="BSD2 cysteine rich" evidence="2">
    <location>
        <begin position="63"/>
        <end position="130"/>
    </location>
</feature>
<sequence>MAATSNLTATAASAAPTALRTSAPPSPTFISLRPISRCSRLHSVKTKATEKGQGGKKPVKAYSLVCADCEGNGAIACGQCKGSGVNSEDHFNGRFKEGAMCWLCRGKREVLCGSCNGAGFLGGFMSTADDTSE</sequence>
<evidence type="ECO:0000313" key="3">
    <source>
        <dbReference type="EMBL" id="KQK21079.1"/>
    </source>
</evidence>
<feature type="region of interest" description="Disordered" evidence="1">
    <location>
        <begin position="1"/>
        <end position="31"/>
    </location>
</feature>
<dbReference type="GO" id="GO:0009570">
    <property type="term" value="C:chloroplast stroma"/>
    <property type="evidence" value="ECO:0000318"/>
    <property type="project" value="GO_Central"/>
</dbReference>
<keyword evidence="5" id="KW-1185">Reference proteome</keyword>
<evidence type="ECO:0000259" key="2">
    <source>
        <dbReference type="Pfam" id="PF25436"/>
    </source>
</evidence>
<dbReference type="GO" id="GO:0044183">
    <property type="term" value="F:protein folding chaperone"/>
    <property type="evidence" value="ECO:0000318"/>
    <property type="project" value="GO_Central"/>
</dbReference>
<dbReference type="Proteomes" id="UP000008810">
    <property type="component" value="Chromosome 1"/>
</dbReference>
<name>I1H447_BRADI</name>
<reference evidence="3" key="2">
    <citation type="submission" date="2017-06" db="EMBL/GenBank/DDBJ databases">
        <title>WGS assembly of Brachypodium distachyon.</title>
        <authorList>
            <consortium name="The International Brachypodium Initiative"/>
            <person name="Lucas S."/>
            <person name="Harmon-Smith M."/>
            <person name="Lail K."/>
            <person name="Tice H."/>
            <person name="Grimwood J."/>
            <person name="Bruce D."/>
            <person name="Barry K."/>
            <person name="Shu S."/>
            <person name="Lindquist E."/>
            <person name="Wang M."/>
            <person name="Pitluck S."/>
            <person name="Vogel J.P."/>
            <person name="Garvin D.F."/>
            <person name="Mockler T.C."/>
            <person name="Schmutz J."/>
            <person name="Rokhsar D."/>
            <person name="Bevan M.W."/>
        </authorList>
    </citation>
    <scope>NUCLEOTIDE SEQUENCE</scope>
    <source>
        <strain evidence="3">Bd21</strain>
    </source>
</reference>
<reference evidence="3 4" key="1">
    <citation type="journal article" date="2010" name="Nature">
        <title>Genome sequencing and analysis of the model grass Brachypodium distachyon.</title>
        <authorList>
            <consortium name="International Brachypodium Initiative"/>
        </authorList>
    </citation>
    <scope>NUCLEOTIDE SEQUENCE [LARGE SCALE GENOMIC DNA]</scope>
    <source>
        <strain evidence="3 4">Bd21</strain>
    </source>
</reference>
<dbReference type="AlphaFoldDB" id="I1H447"/>
<dbReference type="EMBL" id="CM000880">
    <property type="protein sequence ID" value="KQK21079.1"/>
    <property type="molecule type" value="Genomic_DNA"/>
</dbReference>
<dbReference type="RefSeq" id="XP_003557655.1">
    <property type="nucleotide sequence ID" value="XM_003557607.4"/>
</dbReference>
<dbReference type="PANTHER" id="PTHR15852">
    <property type="entry name" value="PLASTID TRANSCRIPTIONALLY ACTIVE PROTEIN"/>
    <property type="match status" value="1"/>
</dbReference>
<dbReference type="EnsemblPlants" id="KQK21079">
    <property type="protein sequence ID" value="KQK21079"/>
    <property type="gene ID" value="BRADI_1g58600v3"/>
</dbReference>
<dbReference type="SUPFAM" id="SSF57938">
    <property type="entry name" value="DnaJ/Hsp40 cysteine-rich domain"/>
    <property type="match status" value="1"/>
</dbReference>
<gene>
    <name evidence="4" type="primary">LOC100836490</name>
    <name evidence="3" type="ORF">BRADI_1g58600v3</name>
</gene>
<feature type="compositionally biased region" description="Low complexity" evidence="1">
    <location>
        <begin position="1"/>
        <end position="23"/>
    </location>
</feature>
<proteinExistence type="predicted"/>
<dbReference type="InterPro" id="IPR036410">
    <property type="entry name" value="HSP_DnaJ_Cys-rich_dom_sf"/>
</dbReference>
<dbReference type="KEGG" id="bdi:100836490"/>
<dbReference type="HOGENOM" id="CLU_152807_1_0_1"/>
<dbReference type="PANTHER" id="PTHR15852:SF51">
    <property type="entry name" value="PROTEIN BUNDLE SHEATH DEFECTIVE 2, CHLOROPLASTIC"/>
    <property type="match status" value="1"/>
</dbReference>
<dbReference type="OrthoDB" id="2019540at2759"/>
<dbReference type="Pfam" id="PF25436">
    <property type="entry name" value="BSD2_CRD"/>
    <property type="match status" value="1"/>
</dbReference>
<protein>
    <recommendedName>
        <fullName evidence="2">BSD2 cysteine rich domain-containing protein</fullName>
    </recommendedName>
</protein>
<dbReference type="STRING" id="15368.I1H447"/>
<dbReference type="FunCoup" id="I1H447">
    <property type="interactions" value="2019"/>
</dbReference>
<reference evidence="4" key="3">
    <citation type="submission" date="2018-08" db="UniProtKB">
        <authorList>
            <consortium name="EnsemblPlants"/>
        </authorList>
    </citation>
    <scope>IDENTIFICATION</scope>
    <source>
        <strain evidence="4">cv. Bd21</strain>
    </source>
</reference>
<dbReference type="Gramene" id="KQK21079">
    <property type="protein sequence ID" value="KQK21079"/>
    <property type="gene ID" value="BRADI_1g58600v3"/>
</dbReference>